<organism evidence="1">
    <name type="scientific">marine sediment metagenome</name>
    <dbReference type="NCBI Taxonomy" id="412755"/>
    <lineage>
        <taxon>unclassified sequences</taxon>
        <taxon>metagenomes</taxon>
        <taxon>ecological metagenomes</taxon>
    </lineage>
</organism>
<protein>
    <submittedName>
        <fullName evidence="1">Uncharacterized protein</fullName>
    </submittedName>
</protein>
<proteinExistence type="predicted"/>
<dbReference type="AlphaFoldDB" id="A0A0F9S8P5"/>
<comment type="caution">
    <text evidence="1">The sequence shown here is derived from an EMBL/GenBank/DDBJ whole genome shotgun (WGS) entry which is preliminary data.</text>
</comment>
<sequence>METSTPTKIITDDLIWADYKLTLNKRNSLGLLQFYTQVLGNCS</sequence>
<name>A0A0F9S8P5_9ZZZZ</name>
<dbReference type="EMBL" id="LAZR01000753">
    <property type="protein sequence ID" value="KKN58652.1"/>
    <property type="molecule type" value="Genomic_DNA"/>
</dbReference>
<reference evidence="1" key="1">
    <citation type="journal article" date="2015" name="Nature">
        <title>Complex archaea that bridge the gap between prokaryotes and eukaryotes.</title>
        <authorList>
            <person name="Spang A."/>
            <person name="Saw J.H."/>
            <person name="Jorgensen S.L."/>
            <person name="Zaremba-Niedzwiedzka K."/>
            <person name="Martijn J."/>
            <person name="Lind A.E."/>
            <person name="van Eijk R."/>
            <person name="Schleper C."/>
            <person name="Guy L."/>
            <person name="Ettema T.J."/>
        </authorList>
    </citation>
    <scope>NUCLEOTIDE SEQUENCE</scope>
</reference>
<accession>A0A0F9S8P5</accession>
<evidence type="ECO:0000313" key="1">
    <source>
        <dbReference type="EMBL" id="KKN58652.1"/>
    </source>
</evidence>
<gene>
    <name evidence="1" type="ORF">LCGC14_0550190</name>
</gene>